<evidence type="ECO:0000256" key="3">
    <source>
        <dbReference type="ARBA" id="ARBA00023098"/>
    </source>
</evidence>
<dbReference type="CDD" id="cd07205">
    <property type="entry name" value="Pat_PNPLA6_PNPLA7_NTE1_like"/>
    <property type="match status" value="1"/>
</dbReference>
<comment type="caution">
    <text evidence="6">The sequence shown here is derived from an EMBL/GenBank/DDBJ whole genome shotgun (WGS) entry which is preliminary data.</text>
</comment>
<dbReference type="RefSeq" id="WP_238804235.1">
    <property type="nucleotide sequence ID" value="NZ_CAKLPY010000001.1"/>
</dbReference>
<dbReference type="InterPro" id="IPR016035">
    <property type="entry name" value="Acyl_Trfase/lysoPLipase"/>
</dbReference>
<keyword evidence="7" id="KW-1185">Reference proteome</keyword>
<reference evidence="6" key="1">
    <citation type="submission" date="2021-12" db="EMBL/GenBank/DDBJ databases">
        <authorList>
            <person name="Rodrigo-Torres L."/>
            <person name="Arahal R. D."/>
            <person name="Lucena T."/>
        </authorList>
    </citation>
    <scope>NUCLEOTIDE SEQUENCE</scope>
    <source>
        <strain evidence="6">CECT 8858</strain>
    </source>
</reference>
<evidence type="ECO:0000256" key="4">
    <source>
        <dbReference type="PROSITE-ProRule" id="PRU01161"/>
    </source>
</evidence>
<sequence>MKIGIALSGGGSRGFAHLGALKALGELGIKPTLIAGTSAGSLIGALTAAGYSPDFIFETIQSLGVLNSLKFAFNRFGLFKMEKVEEIFLKYIPHNSFEKLKTPLIVCATDIEKGEAVYFNEGELIKPILASCSIPGIFEPVKFQDRVLVDGGIINNLPIEPLESTCDFVIGVNVTPVSNNMAINSAKDILMKSLYLAIRNNAGEKLKRCDIAVEPKEIYNYNGLSIAKAKEVFQLGYENTIRAAEGKRLPIS</sequence>
<dbReference type="PANTHER" id="PTHR14226">
    <property type="entry name" value="NEUROPATHY TARGET ESTERASE/SWISS CHEESE D.MELANOGASTER"/>
    <property type="match status" value="1"/>
</dbReference>
<name>A0ABM9AL33_9BACT</name>
<dbReference type="PROSITE" id="PS51635">
    <property type="entry name" value="PNPLA"/>
    <property type="match status" value="1"/>
</dbReference>
<feature type="short sequence motif" description="DGA/G" evidence="4">
    <location>
        <begin position="150"/>
        <end position="152"/>
    </location>
</feature>
<keyword evidence="2 4" id="KW-0442">Lipid degradation</keyword>
<organism evidence="6 7">
    <name type="scientific">Emticicia aquatica</name>
    <dbReference type="NCBI Taxonomy" id="1681835"/>
    <lineage>
        <taxon>Bacteria</taxon>
        <taxon>Pseudomonadati</taxon>
        <taxon>Bacteroidota</taxon>
        <taxon>Cytophagia</taxon>
        <taxon>Cytophagales</taxon>
        <taxon>Leadbetterellaceae</taxon>
        <taxon>Emticicia</taxon>
    </lineage>
</organism>
<dbReference type="SUPFAM" id="SSF52151">
    <property type="entry name" value="FabD/lysophospholipase-like"/>
    <property type="match status" value="1"/>
</dbReference>
<dbReference type="Gene3D" id="3.40.1090.10">
    <property type="entry name" value="Cytosolic phospholipase A2 catalytic domain"/>
    <property type="match status" value="2"/>
</dbReference>
<evidence type="ECO:0000256" key="2">
    <source>
        <dbReference type="ARBA" id="ARBA00022963"/>
    </source>
</evidence>
<dbReference type="PANTHER" id="PTHR14226:SF78">
    <property type="entry name" value="SLR0060 PROTEIN"/>
    <property type="match status" value="1"/>
</dbReference>
<protein>
    <submittedName>
        <fullName evidence="6">NTE family protein</fullName>
    </submittedName>
</protein>
<dbReference type="InterPro" id="IPR002641">
    <property type="entry name" value="PNPLA_dom"/>
</dbReference>
<evidence type="ECO:0000313" key="7">
    <source>
        <dbReference type="Proteomes" id="UP000837932"/>
    </source>
</evidence>
<dbReference type="EMBL" id="CAKLPY010000001">
    <property type="protein sequence ID" value="CAH0994468.1"/>
    <property type="molecule type" value="Genomic_DNA"/>
</dbReference>
<evidence type="ECO:0000259" key="5">
    <source>
        <dbReference type="PROSITE" id="PS51635"/>
    </source>
</evidence>
<proteinExistence type="predicted"/>
<feature type="short sequence motif" description="GXGXXG" evidence="4">
    <location>
        <begin position="9"/>
        <end position="14"/>
    </location>
</feature>
<gene>
    <name evidence="6" type="ORF">EMA8858_00578</name>
</gene>
<keyword evidence="1 4" id="KW-0378">Hydrolase</keyword>
<feature type="active site" description="Proton acceptor" evidence="4">
    <location>
        <position position="150"/>
    </location>
</feature>
<dbReference type="Pfam" id="PF01734">
    <property type="entry name" value="Patatin"/>
    <property type="match status" value="1"/>
</dbReference>
<evidence type="ECO:0000256" key="1">
    <source>
        <dbReference type="ARBA" id="ARBA00022801"/>
    </source>
</evidence>
<dbReference type="InterPro" id="IPR050301">
    <property type="entry name" value="NTE"/>
</dbReference>
<feature type="domain" description="PNPLA" evidence="5">
    <location>
        <begin position="5"/>
        <end position="163"/>
    </location>
</feature>
<dbReference type="Proteomes" id="UP000837932">
    <property type="component" value="Unassembled WGS sequence"/>
</dbReference>
<evidence type="ECO:0000313" key="6">
    <source>
        <dbReference type="EMBL" id="CAH0994468.1"/>
    </source>
</evidence>
<feature type="short sequence motif" description="GXSXG" evidence="4">
    <location>
        <begin position="36"/>
        <end position="40"/>
    </location>
</feature>
<accession>A0ABM9AL33</accession>
<feature type="active site" description="Nucleophile" evidence="4">
    <location>
        <position position="38"/>
    </location>
</feature>
<keyword evidence="3 4" id="KW-0443">Lipid metabolism</keyword>